<accession>A0ABT2P1F3</accession>
<dbReference type="RefSeq" id="WP_261732873.1">
    <property type="nucleotide sequence ID" value="NZ_JAODOQ010000001.1"/>
</dbReference>
<organism evidence="1 2">
    <name type="scientific">Shewanella phaeophyticola</name>
    <dbReference type="NCBI Taxonomy" id="2978345"/>
    <lineage>
        <taxon>Bacteria</taxon>
        <taxon>Pseudomonadati</taxon>
        <taxon>Pseudomonadota</taxon>
        <taxon>Gammaproteobacteria</taxon>
        <taxon>Alteromonadales</taxon>
        <taxon>Shewanellaceae</taxon>
        <taxon>Shewanella</taxon>
    </lineage>
</organism>
<dbReference type="Proteomes" id="UP001431192">
    <property type="component" value="Unassembled WGS sequence"/>
</dbReference>
<reference evidence="1" key="1">
    <citation type="submission" date="2022-09" db="EMBL/GenBank/DDBJ databases">
        <title>Shewanella sp. KJ10-1 sp.nov, isolated from marine algae.</title>
        <authorList>
            <person name="Butt M."/>
            <person name="Lee J.K."/>
            <person name="Kim J.M."/>
            <person name="Choi D.G."/>
        </authorList>
    </citation>
    <scope>NUCLEOTIDE SEQUENCE</scope>
    <source>
        <strain evidence="1">KJ10-1</strain>
    </source>
</reference>
<proteinExistence type="predicted"/>
<dbReference type="EMBL" id="JAODOQ010000001">
    <property type="protein sequence ID" value="MCT8986476.1"/>
    <property type="molecule type" value="Genomic_DNA"/>
</dbReference>
<sequence>MKANKMVGTSQSLSDVQPTNLEDLLKPFAGNEAFYRRLIAIFEKNSPNS</sequence>
<gene>
    <name evidence="1" type="ORF">N4T56_08270</name>
</gene>
<keyword evidence="2" id="KW-1185">Reference proteome</keyword>
<evidence type="ECO:0000313" key="2">
    <source>
        <dbReference type="Proteomes" id="UP001431192"/>
    </source>
</evidence>
<protein>
    <submittedName>
        <fullName evidence="1">Uncharacterized protein</fullName>
    </submittedName>
</protein>
<name>A0ABT2P1F3_9GAMM</name>
<evidence type="ECO:0000313" key="1">
    <source>
        <dbReference type="EMBL" id="MCT8986476.1"/>
    </source>
</evidence>
<comment type="caution">
    <text evidence="1">The sequence shown here is derived from an EMBL/GenBank/DDBJ whole genome shotgun (WGS) entry which is preliminary data.</text>
</comment>